<dbReference type="GeneID" id="24638744"/>
<name>A0A097PAQ4_9CAUD</name>
<accession>A0A097PAQ4</accession>
<proteinExistence type="predicted"/>
<sequence>MDGGTILILIVLGIAAWMLITQAIVVIAPYIAGGVIILAVGGFVWFASRTQRNEQNEEGPE</sequence>
<keyword evidence="1" id="KW-0812">Transmembrane</keyword>
<protein>
    <recommendedName>
        <fullName evidence="4">Transmembrane protein</fullName>
    </recommendedName>
</protein>
<evidence type="ECO:0000256" key="1">
    <source>
        <dbReference type="SAM" id="Phobius"/>
    </source>
</evidence>
<keyword evidence="1" id="KW-0472">Membrane</keyword>
<feature type="transmembrane region" description="Helical" evidence="1">
    <location>
        <begin position="30"/>
        <end position="47"/>
    </location>
</feature>
<evidence type="ECO:0000313" key="3">
    <source>
        <dbReference type="Proteomes" id="UP000030040"/>
    </source>
</evidence>
<gene>
    <name evidence="2" type="ORF">RG2014_059</name>
</gene>
<dbReference type="KEGG" id="vg:24638744"/>
<keyword evidence="1" id="KW-1133">Transmembrane helix</keyword>
<reference evidence="3" key="1">
    <citation type="submission" date="2014-10" db="EMBL/GenBank/DDBJ databases">
        <title>Draft genome sequence of lytic bacteriophage specific to a multidrug resistant bacterium Delftia tsuruhatensis ARB-1.</title>
        <authorList>
            <person name="Bhattacharjee A.S."/>
            <person name="Motlagh A.M."/>
            <person name="Goel R."/>
        </authorList>
    </citation>
    <scope>NUCLEOTIDE SEQUENCE [LARGE SCALE GENOMIC DNA]</scope>
</reference>
<feature type="transmembrane region" description="Helical" evidence="1">
    <location>
        <begin position="7"/>
        <end position="24"/>
    </location>
</feature>
<dbReference type="RefSeq" id="YP_009148422.1">
    <property type="nucleotide sequence ID" value="NC_027348.2"/>
</dbReference>
<evidence type="ECO:0000313" key="2">
    <source>
        <dbReference type="EMBL" id="AIU44313.1"/>
    </source>
</evidence>
<keyword evidence="3" id="KW-1185">Reference proteome</keyword>
<dbReference type="Proteomes" id="UP000030040">
    <property type="component" value="Segment"/>
</dbReference>
<dbReference type="EMBL" id="KM879221">
    <property type="protein sequence ID" value="AIU44313.1"/>
    <property type="molecule type" value="Genomic_DNA"/>
</dbReference>
<organism evidence="2 3">
    <name type="scientific">Delftia phage RG-2014</name>
    <dbReference type="NCBI Taxonomy" id="1563661"/>
    <lineage>
        <taxon>Viruses</taxon>
        <taxon>Duplodnaviria</taxon>
        <taxon>Heunggongvirae</taxon>
        <taxon>Uroviricota</taxon>
        <taxon>Caudoviricetes</taxon>
        <taxon>Schitoviridae</taxon>
        <taxon>Dendoorenvirus</taxon>
        <taxon>Dendoorenvirus RG2014</taxon>
    </lineage>
</organism>
<evidence type="ECO:0008006" key="4">
    <source>
        <dbReference type="Google" id="ProtNLM"/>
    </source>
</evidence>